<feature type="compositionally biased region" description="Acidic residues" evidence="5">
    <location>
        <begin position="110"/>
        <end position="119"/>
    </location>
</feature>
<dbReference type="Pfam" id="PF03404">
    <property type="entry name" value="Mo-co_dimer"/>
    <property type="match status" value="1"/>
</dbReference>
<dbReference type="InterPro" id="IPR005066">
    <property type="entry name" value="MoCF_OxRdtse_dimer"/>
</dbReference>
<protein>
    <submittedName>
        <fullName evidence="8">CG7280 CG7280PAlike</fullName>
    </submittedName>
</protein>
<evidence type="ECO:0000256" key="3">
    <source>
        <dbReference type="ARBA" id="ARBA00022723"/>
    </source>
</evidence>
<dbReference type="EMBL" id="CP045905">
    <property type="protein sequence ID" value="QQP37076.1"/>
    <property type="molecule type" value="Genomic_DNA"/>
</dbReference>
<evidence type="ECO:0000256" key="4">
    <source>
        <dbReference type="ARBA" id="ARBA00023002"/>
    </source>
</evidence>
<feature type="domain" description="Moybdenum cofactor oxidoreductase dimerisation" evidence="7">
    <location>
        <begin position="336"/>
        <end position="444"/>
    </location>
</feature>
<gene>
    <name evidence="8" type="ORF">FKW44_022385</name>
</gene>
<feature type="compositionally biased region" description="Polar residues" evidence="5">
    <location>
        <begin position="18"/>
        <end position="31"/>
    </location>
</feature>
<dbReference type="Gene3D" id="2.60.40.650">
    <property type="match status" value="1"/>
</dbReference>
<dbReference type="FunFam" id="3.90.420.10:FF:000002">
    <property type="entry name" value="sulfite oxidase, mitochondrial"/>
    <property type="match status" value="1"/>
</dbReference>
<keyword evidence="2" id="KW-0500">Molybdenum</keyword>
<evidence type="ECO:0000256" key="2">
    <source>
        <dbReference type="ARBA" id="ARBA00022505"/>
    </source>
</evidence>
<organism evidence="8 9">
    <name type="scientific">Caligus rogercresseyi</name>
    <name type="common">Sea louse</name>
    <dbReference type="NCBI Taxonomy" id="217165"/>
    <lineage>
        <taxon>Eukaryota</taxon>
        <taxon>Metazoa</taxon>
        <taxon>Ecdysozoa</taxon>
        <taxon>Arthropoda</taxon>
        <taxon>Crustacea</taxon>
        <taxon>Multicrustacea</taxon>
        <taxon>Hexanauplia</taxon>
        <taxon>Copepoda</taxon>
        <taxon>Siphonostomatoida</taxon>
        <taxon>Caligidae</taxon>
        <taxon>Caligus</taxon>
    </lineage>
</organism>
<dbReference type="SUPFAM" id="SSF81296">
    <property type="entry name" value="E set domains"/>
    <property type="match status" value="1"/>
</dbReference>
<comment type="cofactor">
    <cofactor evidence="1">
        <name>Mo-molybdopterin</name>
        <dbReference type="ChEBI" id="CHEBI:71302"/>
    </cofactor>
</comment>
<evidence type="ECO:0000313" key="8">
    <source>
        <dbReference type="EMBL" id="QQP37076.1"/>
    </source>
</evidence>
<dbReference type="GO" id="GO:0030151">
    <property type="term" value="F:molybdenum ion binding"/>
    <property type="evidence" value="ECO:0007669"/>
    <property type="project" value="InterPro"/>
</dbReference>
<dbReference type="InterPro" id="IPR008335">
    <property type="entry name" value="Mopterin_OxRdtase_euk"/>
</dbReference>
<evidence type="ECO:0000256" key="1">
    <source>
        <dbReference type="ARBA" id="ARBA00001924"/>
    </source>
</evidence>
<feature type="non-terminal residue" evidence="8">
    <location>
        <position position="462"/>
    </location>
</feature>
<dbReference type="InterPro" id="IPR014756">
    <property type="entry name" value="Ig_E-set"/>
</dbReference>
<name>A0A7T8JWU1_CALRO</name>
<dbReference type="GO" id="GO:0006790">
    <property type="term" value="P:sulfur compound metabolic process"/>
    <property type="evidence" value="ECO:0007669"/>
    <property type="project" value="TreeGrafter"/>
</dbReference>
<keyword evidence="4" id="KW-0560">Oxidoreductase</keyword>
<dbReference type="InterPro" id="IPR000572">
    <property type="entry name" value="OxRdtase_Mopterin-bd_dom"/>
</dbReference>
<dbReference type="PRINTS" id="PR00407">
    <property type="entry name" value="EUMOPTERIN"/>
</dbReference>
<dbReference type="GO" id="GO:0043546">
    <property type="term" value="F:molybdopterin cofactor binding"/>
    <property type="evidence" value="ECO:0007669"/>
    <property type="project" value="TreeGrafter"/>
</dbReference>
<dbReference type="SUPFAM" id="SSF56524">
    <property type="entry name" value="Oxidoreductase molybdopterin-binding domain"/>
    <property type="match status" value="1"/>
</dbReference>
<proteinExistence type="predicted"/>
<evidence type="ECO:0000259" key="7">
    <source>
        <dbReference type="Pfam" id="PF03404"/>
    </source>
</evidence>
<keyword evidence="3" id="KW-0479">Metal-binding</keyword>
<reference evidence="9" key="1">
    <citation type="submission" date="2021-01" db="EMBL/GenBank/DDBJ databases">
        <title>Caligus Genome Assembly.</title>
        <authorList>
            <person name="Gallardo-Escarate C."/>
        </authorList>
    </citation>
    <scope>NUCLEOTIDE SEQUENCE [LARGE SCALE GENOMIC DNA]</scope>
</reference>
<dbReference type="InterPro" id="IPR036374">
    <property type="entry name" value="OxRdtase_Mopterin-bd_sf"/>
</dbReference>
<sequence length="462" mass="51268">MLIRQGLNRLKSIQTLSQASLHSQTGRQGSQDSKDETNGSYTFRLASLLPSRQIDVITSAGTRNDMLPTYDSATVSQHADPSQGRIWVTFKEGGGIHAIRKVPHRNLDPSDVDTDEGGEDPFSTDPKRHPPFNAEPPLQILADSYITPNDIFYVRNHLPVPVIEEGSYELDIEGIGEGDITLNLKDLKTKYPKHTIRAAIQCGGNRRTEMNERKPLRGLPWKGAAIGNAEWSGVRLSDVLASYGFLNDDKTLDKYRDYHVQFEGYDVGADGNAFGASIPLSRALDPNRDVLLAYEMNGEELPRDHGYPLRVVAPGTDYKSFNPSVNWDNVNWEKSSAIMDMPVTSAICRPSKGEKISLNKGQSSFKARGYAWSGGGSEVIRMDMSVDGGASWFQGRIVAKDEKARENRHYSWVIWEADIPVAKGQREVEIIGKAVDSNLNVQPEVLKTFGISEEWPLVRIPG</sequence>
<dbReference type="Pfam" id="PF00174">
    <property type="entry name" value="Oxidored_molyb"/>
    <property type="match status" value="1"/>
</dbReference>
<evidence type="ECO:0000259" key="6">
    <source>
        <dbReference type="Pfam" id="PF00174"/>
    </source>
</evidence>
<dbReference type="OrthoDB" id="10051395at2759"/>
<dbReference type="Proteomes" id="UP000595437">
    <property type="component" value="Chromosome 16"/>
</dbReference>
<dbReference type="PANTHER" id="PTHR19372">
    <property type="entry name" value="SULFITE REDUCTASE"/>
    <property type="match status" value="1"/>
</dbReference>
<dbReference type="Gene3D" id="3.90.420.10">
    <property type="entry name" value="Oxidoreductase, molybdopterin-binding domain"/>
    <property type="match status" value="1"/>
</dbReference>
<accession>A0A7T8JWU1</accession>
<feature type="domain" description="Oxidoreductase molybdopterin-binding" evidence="6">
    <location>
        <begin position="157"/>
        <end position="316"/>
    </location>
</feature>
<dbReference type="PANTHER" id="PTHR19372:SF7">
    <property type="entry name" value="SULFITE OXIDASE, MITOCHONDRIAL"/>
    <property type="match status" value="1"/>
</dbReference>
<dbReference type="GO" id="GO:0020037">
    <property type="term" value="F:heme binding"/>
    <property type="evidence" value="ECO:0007669"/>
    <property type="project" value="TreeGrafter"/>
</dbReference>
<feature type="region of interest" description="Disordered" evidence="5">
    <location>
        <begin position="104"/>
        <end position="132"/>
    </location>
</feature>
<dbReference type="AlphaFoldDB" id="A0A7T8JWU1"/>
<keyword evidence="9" id="KW-1185">Reference proteome</keyword>
<dbReference type="GO" id="GO:0008482">
    <property type="term" value="F:sulfite oxidase activity"/>
    <property type="evidence" value="ECO:0007669"/>
    <property type="project" value="TreeGrafter"/>
</dbReference>
<evidence type="ECO:0000313" key="9">
    <source>
        <dbReference type="Proteomes" id="UP000595437"/>
    </source>
</evidence>
<evidence type="ECO:0000256" key="5">
    <source>
        <dbReference type="SAM" id="MobiDB-lite"/>
    </source>
</evidence>
<dbReference type="GO" id="GO:0005739">
    <property type="term" value="C:mitochondrion"/>
    <property type="evidence" value="ECO:0007669"/>
    <property type="project" value="TreeGrafter"/>
</dbReference>
<feature type="region of interest" description="Disordered" evidence="5">
    <location>
        <begin position="18"/>
        <end position="38"/>
    </location>
</feature>